<dbReference type="EC" id="2.7.7.-" evidence="1"/>
<dbReference type="Pfam" id="PF02348">
    <property type="entry name" value="CTP_transf_3"/>
    <property type="match status" value="1"/>
</dbReference>
<dbReference type="PANTHER" id="PTHR21485">
    <property type="entry name" value="HAD SUPERFAMILY MEMBERS CMAS AND KDSC"/>
    <property type="match status" value="1"/>
</dbReference>
<dbReference type="PANTHER" id="PTHR21485:SF6">
    <property type="entry name" value="N-ACYLNEURAMINATE CYTIDYLYLTRANSFERASE-RELATED"/>
    <property type="match status" value="1"/>
</dbReference>
<evidence type="ECO:0000313" key="1">
    <source>
        <dbReference type="EMBL" id="MEQ6890520.1"/>
    </source>
</evidence>
<comment type="caution">
    <text evidence="1">The sequence shown here is derived from an EMBL/GenBank/DDBJ whole genome shotgun (WGS) entry which is preliminary data.</text>
</comment>
<dbReference type="InterPro" id="IPR050793">
    <property type="entry name" value="CMP-NeuNAc_synthase"/>
</dbReference>
<dbReference type="Proteomes" id="UP001472978">
    <property type="component" value="Unassembled WGS sequence"/>
</dbReference>
<dbReference type="InterPro" id="IPR029044">
    <property type="entry name" value="Nucleotide-diphossugar_trans"/>
</dbReference>
<dbReference type="CDD" id="cd02513">
    <property type="entry name" value="CMP-NeuAc_Synthase"/>
    <property type="match status" value="1"/>
</dbReference>
<dbReference type="InterPro" id="IPR003329">
    <property type="entry name" value="Cytidylyl_trans"/>
</dbReference>
<accession>A0ABV1N9Z0</accession>
<proteinExistence type="predicted"/>
<sequence length="236" mass="25700">MIDNQRIVAVIPARGGSKNIPGKNLRPLGGKPLIAWSLEAAFRVNEIDRVIVSTDSEAIGKVARALGAEVYERPACLATDEALVIDTLHDLRAMLDQEGESVDVLILLEPTCPLRASDDIRRTLSRLMEDGLDSVATFKAAALNPCRAWRLEGDMPVTFINGVDPWRPRQELPAAYQLNGAVYAYRPDRLPPGHSGLLFGHCGGILMPDERSVDIDNELDLAIAELILTGKEGANE</sequence>
<name>A0ABV1N9Z0_9GAMM</name>
<keyword evidence="1" id="KW-0808">Transferase</keyword>
<protein>
    <submittedName>
        <fullName evidence="1">Acylneuraminate cytidylyltransferase family protein</fullName>
        <ecNumber evidence="1">2.7.7.-</ecNumber>
    </submittedName>
</protein>
<dbReference type="RefSeq" id="WP_349760002.1">
    <property type="nucleotide sequence ID" value="NZ_JBEGCI010000024.1"/>
</dbReference>
<reference evidence="1 2" key="1">
    <citation type="submission" date="2024-05" db="EMBL/GenBank/DDBJ databases">
        <title>Halomonas sp. CS7 16S ribosomal RNA gene Genome sequencing and assembly.</title>
        <authorList>
            <person name="Yook S."/>
        </authorList>
    </citation>
    <scope>NUCLEOTIDE SEQUENCE [LARGE SCALE GENOMIC DNA]</scope>
    <source>
        <strain evidence="1 2">CS7</strain>
    </source>
</reference>
<organism evidence="1 2">
    <name type="scientific">Halomonas pelophila</name>
    <dbReference type="NCBI Taxonomy" id="3151122"/>
    <lineage>
        <taxon>Bacteria</taxon>
        <taxon>Pseudomonadati</taxon>
        <taxon>Pseudomonadota</taxon>
        <taxon>Gammaproteobacteria</taxon>
        <taxon>Oceanospirillales</taxon>
        <taxon>Halomonadaceae</taxon>
        <taxon>Halomonas</taxon>
    </lineage>
</organism>
<evidence type="ECO:0000313" key="2">
    <source>
        <dbReference type="Proteomes" id="UP001472978"/>
    </source>
</evidence>
<keyword evidence="1" id="KW-0548">Nucleotidyltransferase</keyword>
<keyword evidence="2" id="KW-1185">Reference proteome</keyword>
<dbReference type="SUPFAM" id="SSF53448">
    <property type="entry name" value="Nucleotide-diphospho-sugar transferases"/>
    <property type="match status" value="1"/>
</dbReference>
<dbReference type="GO" id="GO:0016779">
    <property type="term" value="F:nucleotidyltransferase activity"/>
    <property type="evidence" value="ECO:0007669"/>
    <property type="project" value="UniProtKB-KW"/>
</dbReference>
<dbReference type="EMBL" id="JBEGCI010000024">
    <property type="protein sequence ID" value="MEQ6890520.1"/>
    <property type="molecule type" value="Genomic_DNA"/>
</dbReference>
<dbReference type="Gene3D" id="3.90.550.10">
    <property type="entry name" value="Spore Coat Polysaccharide Biosynthesis Protein SpsA, Chain A"/>
    <property type="match status" value="1"/>
</dbReference>
<gene>
    <name evidence="1" type="ORF">ABE957_17755</name>
</gene>